<proteinExistence type="predicted"/>
<feature type="compositionally biased region" description="Low complexity" evidence="1">
    <location>
        <begin position="179"/>
        <end position="196"/>
    </location>
</feature>
<organism evidence="2 3">
    <name type="scientific">Eimeria tenella</name>
    <name type="common">Coccidian parasite</name>
    <dbReference type="NCBI Taxonomy" id="5802"/>
    <lineage>
        <taxon>Eukaryota</taxon>
        <taxon>Sar</taxon>
        <taxon>Alveolata</taxon>
        <taxon>Apicomplexa</taxon>
        <taxon>Conoidasida</taxon>
        <taxon>Coccidia</taxon>
        <taxon>Eucoccidiorida</taxon>
        <taxon>Eimeriorina</taxon>
        <taxon>Eimeriidae</taxon>
        <taxon>Eimeria</taxon>
    </lineage>
</organism>
<dbReference type="GeneID" id="25252232"/>
<protein>
    <submittedName>
        <fullName evidence="2">Uncharacterized protein</fullName>
    </submittedName>
</protein>
<feature type="compositionally biased region" description="Low complexity" evidence="1">
    <location>
        <begin position="237"/>
        <end position="273"/>
    </location>
</feature>
<accession>U6KRZ8</accession>
<reference evidence="2" key="1">
    <citation type="submission" date="2013-10" db="EMBL/GenBank/DDBJ databases">
        <title>Genomic analysis of the causative agents of coccidiosis in chickens.</title>
        <authorList>
            <person name="Reid A.J."/>
            <person name="Blake D."/>
            <person name="Billington K."/>
            <person name="Browne H."/>
            <person name="Dunn M."/>
            <person name="Hung S."/>
            <person name="Kawahara F."/>
            <person name="Miranda-Saavedra D."/>
            <person name="Mourier T."/>
            <person name="Nagra H."/>
            <person name="Otto T.D."/>
            <person name="Rawlings N."/>
            <person name="Sanchez A."/>
            <person name="Sanders M."/>
            <person name="Subramaniam C."/>
            <person name="Tay Y."/>
            <person name="Dear P."/>
            <person name="Doerig C."/>
            <person name="Gruber A."/>
            <person name="Parkinson J."/>
            <person name="Shirley M."/>
            <person name="Wan K.L."/>
            <person name="Berriman M."/>
            <person name="Tomley F."/>
            <person name="Pain A."/>
        </authorList>
    </citation>
    <scope>NUCLEOTIDE SEQUENCE [LARGE SCALE GENOMIC DNA]</scope>
    <source>
        <strain evidence="2">Houghton</strain>
    </source>
</reference>
<dbReference type="EMBL" id="HG675259">
    <property type="protein sequence ID" value="CDJ40746.1"/>
    <property type="molecule type" value="Genomic_DNA"/>
</dbReference>
<name>U6KRZ8_EIMTE</name>
<dbReference type="AlphaFoldDB" id="U6KRZ8"/>
<dbReference type="RefSeq" id="XP_013231496.1">
    <property type="nucleotide sequence ID" value="XM_013376042.1"/>
</dbReference>
<sequence length="279" mass="28431">MAAAADALYFLKECDSVTGELQRLLGAGGLRSLNNFLSFSLGKQTRSEISAISPYKGPSRAAAAAAAAAAGPQACPGCAASSSSRKEALEEAAVACYKLEGLCVYLEVHAEEIRAAAALHAAAARATTAPAARPRVAAAAATAATAPRAAAAIGPKLGSYQRAVSVKIPLAAPRVAAPSSSSSSSSTNSSGSSSSSRQGLRVRRAETEVVRGGLFKELSRGEPGSSSTRKSAAAAEQQQQQLMQQQLMQQQLMHQQQQQGLSGALLLPAPSLRRGGDTG</sequence>
<keyword evidence="3" id="KW-1185">Reference proteome</keyword>
<reference evidence="2" key="2">
    <citation type="submission" date="2013-10" db="EMBL/GenBank/DDBJ databases">
        <authorList>
            <person name="Aslett M."/>
        </authorList>
    </citation>
    <scope>NUCLEOTIDE SEQUENCE [LARGE SCALE GENOMIC DNA]</scope>
    <source>
        <strain evidence="2">Houghton</strain>
    </source>
</reference>
<gene>
    <name evidence="2" type="ORF">ETH_00015390</name>
</gene>
<feature type="region of interest" description="Disordered" evidence="1">
    <location>
        <begin position="174"/>
        <end position="279"/>
    </location>
</feature>
<dbReference type="Proteomes" id="UP000030747">
    <property type="component" value="Unassembled WGS sequence"/>
</dbReference>
<dbReference type="VEuPathDB" id="ToxoDB:ETH2_1257300"/>
<evidence type="ECO:0000256" key="1">
    <source>
        <dbReference type="SAM" id="MobiDB-lite"/>
    </source>
</evidence>
<evidence type="ECO:0000313" key="3">
    <source>
        <dbReference type="Proteomes" id="UP000030747"/>
    </source>
</evidence>
<evidence type="ECO:0000313" key="2">
    <source>
        <dbReference type="EMBL" id="CDJ40746.1"/>
    </source>
</evidence>
<dbReference type="OrthoDB" id="10314525at2759"/>
<dbReference type="VEuPathDB" id="ToxoDB:ETH_00015390"/>